<dbReference type="InterPro" id="IPR016166">
    <property type="entry name" value="FAD-bd_PCMH"/>
</dbReference>
<evidence type="ECO:0000313" key="8">
    <source>
        <dbReference type="EMBL" id="PNG20934.1"/>
    </source>
</evidence>
<dbReference type="Proteomes" id="UP000235943">
    <property type="component" value="Unassembled WGS sequence"/>
</dbReference>
<proteinExistence type="inferred from homology"/>
<organism evidence="8 9">
    <name type="scientific">Streptomyces cahuitamycinicus</name>
    <dbReference type="NCBI Taxonomy" id="2070367"/>
    <lineage>
        <taxon>Bacteria</taxon>
        <taxon>Bacillati</taxon>
        <taxon>Actinomycetota</taxon>
        <taxon>Actinomycetes</taxon>
        <taxon>Kitasatosporales</taxon>
        <taxon>Streptomycetaceae</taxon>
        <taxon>Streptomyces</taxon>
    </lineage>
</organism>
<name>A0A2N8TPI0_9ACTN</name>
<evidence type="ECO:0000256" key="3">
    <source>
        <dbReference type="ARBA" id="ARBA00022630"/>
    </source>
</evidence>
<evidence type="ECO:0000256" key="2">
    <source>
        <dbReference type="ARBA" id="ARBA00005466"/>
    </source>
</evidence>
<dbReference type="GO" id="GO:0016491">
    <property type="term" value="F:oxidoreductase activity"/>
    <property type="evidence" value="ECO:0007669"/>
    <property type="project" value="UniProtKB-KW"/>
</dbReference>
<dbReference type="Gene3D" id="3.40.462.20">
    <property type="match status" value="1"/>
</dbReference>
<evidence type="ECO:0000256" key="6">
    <source>
        <dbReference type="SAM" id="MobiDB-lite"/>
    </source>
</evidence>
<comment type="similarity">
    <text evidence="2">Belongs to the oxygen-dependent FAD-linked oxidoreductase family.</text>
</comment>
<dbReference type="SUPFAM" id="SSF56176">
    <property type="entry name" value="FAD-binding/transporter-associated domain-like"/>
    <property type="match status" value="1"/>
</dbReference>
<dbReference type="PROSITE" id="PS51387">
    <property type="entry name" value="FAD_PCMH"/>
    <property type="match status" value="1"/>
</dbReference>
<dbReference type="PROSITE" id="PS00862">
    <property type="entry name" value="OX2_COVAL_FAD"/>
    <property type="match status" value="1"/>
</dbReference>
<gene>
    <name evidence="8" type="ORF">C1J00_17495</name>
</gene>
<comment type="caution">
    <text evidence="8">The sequence shown here is derived from an EMBL/GenBank/DDBJ whole genome shotgun (WGS) entry which is preliminary data.</text>
</comment>
<feature type="region of interest" description="Disordered" evidence="6">
    <location>
        <begin position="1"/>
        <end position="24"/>
    </location>
</feature>
<evidence type="ECO:0000256" key="5">
    <source>
        <dbReference type="ARBA" id="ARBA00023002"/>
    </source>
</evidence>
<dbReference type="InterPro" id="IPR006094">
    <property type="entry name" value="Oxid_FAD_bind_N"/>
</dbReference>
<dbReference type="InterPro" id="IPR016167">
    <property type="entry name" value="FAD-bd_PCMH_sub1"/>
</dbReference>
<dbReference type="GO" id="GO:0071949">
    <property type="term" value="F:FAD binding"/>
    <property type="evidence" value="ECO:0007669"/>
    <property type="project" value="InterPro"/>
</dbReference>
<reference evidence="8 9" key="1">
    <citation type="submission" date="2018-01" db="EMBL/GenBank/DDBJ databases">
        <title>Draft genome sequence of Streptomyces sp. 13K301.</title>
        <authorList>
            <person name="Sahin N."/>
            <person name="Saygin H."/>
            <person name="Ay H."/>
        </authorList>
    </citation>
    <scope>NUCLEOTIDE SEQUENCE [LARGE SCALE GENOMIC DNA]</scope>
    <source>
        <strain evidence="8 9">13K301</strain>
    </source>
</reference>
<dbReference type="InterPro" id="IPR016169">
    <property type="entry name" value="FAD-bd_PCMH_sub2"/>
</dbReference>
<comment type="cofactor">
    <cofactor evidence="1">
        <name>FAD</name>
        <dbReference type="ChEBI" id="CHEBI:57692"/>
    </cofactor>
</comment>
<evidence type="ECO:0000256" key="1">
    <source>
        <dbReference type="ARBA" id="ARBA00001974"/>
    </source>
</evidence>
<keyword evidence="9" id="KW-1185">Reference proteome</keyword>
<accession>A0A2N8TPI0</accession>
<dbReference type="Pfam" id="PF08031">
    <property type="entry name" value="BBE"/>
    <property type="match status" value="1"/>
</dbReference>
<dbReference type="InterPro" id="IPR050416">
    <property type="entry name" value="FAD-linked_Oxidoreductase"/>
</dbReference>
<feature type="compositionally biased region" description="Basic and acidic residues" evidence="6">
    <location>
        <begin position="1"/>
        <end position="19"/>
    </location>
</feature>
<feature type="domain" description="FAD-binding PCMH-type" evidence="7">
    <location>
        <begin position="66"/>
        <end position="243"/>
    </location>
</feature>
<evidence type="ECO:0000259" key="7">
    <source>
        <dbReference type="PROSITE" id="PS51387"/>
    </source>
</evidence>
<dbReference type="Gene3D" id="3.30.43.10">
    <property type="entry name" value="Uridine Diphospho-n-acetylenolpyruvylglucosamine Reductase, domain 2"/>
    <property type="match status" value="1"/>
</dbReference>
<evidence type="ECO:0000313" key="9">
    <source>
        <dbReference type="Proteomes" id="UP000235943"/>
    </source>
</evidence>
<keyword evidence="5" id="KW-0560">Oxidoreductase</keyword>
<protein>
    <recommendedName>
        <fullName evidence="7">FAD-binding PCMH-type domain-containing protein</fullName>
    </recommendedName>
</protein>
<keyword evidence="4" id="KW-0274">FAD</keyword>
<sequence>MGDHEGRRVLLRSEPERPAGLRRSAGGVVTGLHTAVNALARRLSGYVCEPGSPAYDEVVAIDNGRTRTPPALVIRANATADIRQAILFAQDTKLPMTVRGGGHSAAGYCLNRGGIVLDLGLMKGIRLDTDQQRLTVQMGATWNDVYGYVARGAAPLIPVGGGCLTVGLPGFLQGGGYSFVSRSYGLGCDNVTEIKLVDAAGTLRTLTADATDERDKDLFWACRGGGGGNFGVAVEMTLQLHTPAAATVLGGQISYPLERAEEVIAAYDAWTKKLPDAMAAYGYAGLQPDPAEPTRRIPAFRITPVYNGAYADGIDLLQPMLRLNPFDVQLHSVPLPALEMAIGRSTLVGDRLAYIRSGMIGDPGWTEDMVKAVQHAMATAPSPDSFVVWTHGQGKVLKPDCPDLGAYPHRDKRFIFELKSIWNAPADTRANVEWAYDFGEALSSQFHGAYVNYIDPLQKGWAKAYYGDNLERLQKIKKEADPTGFFRFQQSVDSAFEPDVSRPLDLSPLNRTLV</sequence>
<dbReference type="Gene3D" id="3.30.465.10">
    <property type="match status" value="1"/>
</dbReference>
<dbReference type="Pfam" id="PF01565">
    <property type="entry name" value="FAD_binding_4"/>
    <property type="match status" value="1"/>
</dbReference>
<dbReference type="PANTHER" id="PTHR42973:SF39">
    <property type="entry name" value="FAD-BINDING PCMH-TYPE DOMAIN-CONTAINING PROTEIN"/>
    <property type="match status" value="1"/>
</dbReference>
<keyword evidence="3" id="KW-0285">Flavoprotein</keyword>
<dbReference type="InterPro" id="IPR006093">
    <property type="entry name" value="Oxy_OxRdtase_FAD_BS"/>
</dbReference>
<evidence type="ECO:0000256" key="4">
    <source>
        <dbReference type="ARBA" id="ARBA00022827"/>
    </source>
</evidence>
<dbReference type="PANTHER" id="PTHR42973">
    <property type="entry name" value="BINDING OXIDOREDUCTASE, PUTATIVE (AFU_ORTHOLOGUE AFUA_1G17690)-RELATED"/>
    <property type="match status" value="1"/>
</dbReference>
<dbReference type="InterPro" id="IPR012951">
    <property type="entry name" value="BBE"/>
</dbReference>
<dbReference type="InterPro" id="IPR036318">
    <property type="entry name" value="FAD-bd_PCMH-like_sf"/>
</dbReference>
<dbReference type="EMBL" id="POUC01000114">
    <property type="protein sequence ID" value="PNG20934.1"/>
    <property type="molecule type" value="Genomic_DNA"/>
</dbReference>
<dbReference type="AlphaFoldDB" id="A0A2N8TPI0"/>